<gene>
    <name evidence="6" type="ORF">PFC_03445</name>
</gene>
<dbReference type="GO" id="GO:0003824">
    <property type="term" value="F:catalytic activity"/>
    <property type="evidence" value="ECO:0007669"/>
    <property type="project" value="InterPro"/>
</dbReference>
<keyword evidence="4" id="KW-0411">Iron-sulfur</keyword>
<dbReference type="AlphaFoldDB" id="I6V0U2"/>
<evidence type="ECO:0000256" key="4">
    <source>
        <dbReference type="ARBA" id="ARBA00023014"/>
    </source>
</evidence>
<dbReference type="PANTHER" id="PTHR43288:SF1">
    <property type="entry name" value="GLYCYL-RADICAL ENZYME ACTIVATING ENZYME MJ0021-RELATED"/>
    <property type="match status" value="1"/>
</dbReference>
<accession>I6V0U2</accession>
<dbReference type="PATRIC" id="fig|1185654.4.peg.703"/>
<proteinExistence type="predicted"/>
<keyword evidence="1" id="KW-0949">S-adenosyl-L-methionine</keyword>
<dbReference type="SFLD" id="SFLDS00029">
    <property type="entry name" value="Radical_SAM"/>
    <property type="match status" value="1"/>
</dbReference>
<dbReference type="GO" id="GO:0046872">
    <property type="term" value="F:metal ion binding"/>
    <property type="evidence" value="ECO:0007669"/>
    <property type="project" value="UniProtKB-KW"/>
</dbReference>
<evidence type="ECO:0000256" key="1">
    <source>
        <dbReference type="ARBA" id="ARBA00022691"/>
    </source>
</evidence>
<dbReference type="PANTHER" id="PTHR43288">
    <property type="entry name" value="BIOTIN SYNTHASE-RELATED PROTEIN, RADICAL SAM SUPERFAMILY"/>
    <property type="match status" value="1"/>
</dbReference>
<evidence type="ECO:0000256" key="2">
    <source>
        <dbReference type="ARBA" id="ARBA00022723"/>
    </source>
</evidence>
<dbReference type="InterPro" id="IPR040087">
    <property type="entry name" value="MJ0021-like"/>
</dbReference>
<dbReference type="InterPro" id="IPR007197">
    <property type="entry name" value="rSAM"/>
</dbReference>
<dbReference type="EMBL" id="CP003685">
    <property type="protein sequence ID" value="AFN03638.1"/>
    <property type="molecule type" value="Genomic_DNA"/>
</dbReference>
<evidence type="ECO:0000256" key="3">
    <source>
        <dbReference type="ARBA" id="ARBA00023004"/>
    </source>
</evidence>
<evidence type="ECO:0000259" key="5">
    <source>
        <dbReference type="PROSITE" id="PS51918"/>
    </source>
</evidence>
<organism evidence="7">
    <name type="scientific">Pyrococcus furiosus COM1</name>
    <dbReference type="NCBI Taxonomy" id="1185654"/>
    <lineage>
        <taxon>Archaea</taxon>
        <taxon>Methanobacteriati</taxon>
        <taxon>Methanobacteriota</taxon>
        <taxon>Thermococci</taxon>
        <taxon>Thermococcales</taxon>
        <taxon>Thermococcaceae</taxon>
        <taxon>Pyrococcus</taxon>
    </lineage>
</organism>
<dbReference type="Gene3D" id="3.20.20.70">
    <property type="entry name" value="Aldolase class I"/>
    <property type="match status" value="1"/>
</dbReference>
<dbReference type="InterPro" id="IPR013785">
    <property type="entry name" value="Aldolase_TIM"/>
</dbReference>
<evidence type="ECO:0000313" key="7">
    <source>
        <dbReference type="Proteomes" id="UP000006216"/>
    </source>
</evidence>
<dbReference type="HOGENOM" id="CLU_053467_0_0_2"/>
<feature type="domain" description="Radical SAM core" evidence="5">
    <location>
        <begin position="32"/>
        <end position="251"/>
    </location>
</feature>
<dbReference type="InterPro" id="IPR058374">
    <property type="entry name" value="DUF8061"/>
</dbReference>
<dbReference type="Pfam" id="PF26257">
    <property type="entry name" value="DUF8061"/>
    <property type="match status" value="1"/>
</dbReference>
<evidence type="ECO:0000313" key="6">
    <source>
        <dbReference type="EMBL" id="AFN03638.1"/>
    </source>
</evidence>
<dbReference type="Pfam" id="PF04055">
    <property type="entry name" value="Radical_SAM"/>
    <property type="match status" value="1"/>
</dbReference>
<dbReference type="Proteomes" id="UP000006216">
    <property type="component" value="Chromosome"/>
</dbReference>
<dbReference type="CDD" id="cd01335">
    <property type="entry name" value="Radical_SAM"/>
    <property type="match status" value="1"/>
</dbReference>
<keyword evidence="2" id="KW-0479">Metal-binding</keyword>
<dbReference type="PROSITE" id="PS51918">
    <property type="entry name" value="RADICAL_SAM"/>
    <property type="match status" value="1"/>
</dbReference>
<dbReference type="SUPFAM" id="SSF102114">
    <property type="entry name" value="Radical SAM enzymes"/>
    <property type="match status" value="1"/>
</dbReference>
<protein>
    <recommendedName>
        <fullName evidence="5">Radical SAM core domain-containing protein</fullName>
    </recommendedName>
</protein>
<reference evidence="6 7" key="1">
    <citation type="journal article" date="2012" name="J. Bacteriol.">
        <title>Genome Sequencing of a Genetically-Tractable Pyrococcus furiosus Strain Reveals a Highly Dynamic Genome.</title>
        <authorList>
            <person name="Bridger S.L."/>
            <person name="Lancaster W.A."/>
            <person name="Poole F.L.II."/>
            <person name="Schut G.J."/>
            <person name="Adams M.W."/>
        </authorList>
    </citation>
    <scope>NUCLEOTIDE SEQUENCE [LARGE SCALE GENOMIC DNA]</scope>
    <source>
        <strain evidence="6 7">COM1</strain>
    </source>
</reference>
<dbReference type="SFLD" id="SFLDG01108">
    <property type="entry name" value="Uncharacterised_Radical_SAM_Su"/>
    <property type="match status" value="1"/>
</dbReference>
<sequence length="372" mass="43177">MVIRGWLAEGERMKETSYYSYVVGELPKGCQYCVRGEKLVLFVTGVCPRNCFYCPLSPWRRKDVAYANERPIRKIEDIIEEAKIQEARGAGVTGGDPLARLNRTVEYIRTLKEEFGKKFHIHLYTTGILADKRALSMLYDAGLDEIRFHPDLFEPSSKFLNREIENLKNAFDFDWDVGGEVPAVPGFGDRIKWFAEILDKFGGKFLNINELEYSETNLSNILNRGFKLAGENSFAIKGSLELGLEILEWGEKNTSLYYHLCTAKLKDAVQLRNRLRRMAKNVAKPYMEITEDGTLRFGIAEYEDLEELYKFLVEEAEVPKEWLYINWEKKRIEMPVEVAEELAEAIEGDVKFYIVEEYPTWDRIEVERIPLN</sequence>
<name>I6V0U2_9EURY</name>
<dbReference type="GO" id="GO:0051536">
    <property type="term" value="F:iron-sulfur cluster binding"/>
    <property type="evidence" value="ECO:0007669"/>
    <property type="project" value="UniProtKB-KW"/>
</dbReference>
<keyword evidence="3" id="KW-0408">Iron</keyword>
<dbReference type="KEGG" id="pfi:PFC_03445"/>
<dbReference type="InterPro" id="IPR058240">
    <property type="entry name" value="rSAM_sf"/>
</dbReference>